<proteinExistence type="predicted"/>
<organism evidence="2 3">
    <name type="scientific">Rhizobium mongolense subsp. loessense</name>
    <dbReference type="NCBI Taxonomy" id="158890"/>
    <lineage>
        <taxon>Bacteria</taxon>
        <taxon>Pseudomonadati</taxon>
        <taxon>Pseudomonadota</taxon>
        <taxon>Alphaproteobacteria</taxon>
        <taxon>Hyphomicrobiales</taxon>
        <taxon>Rhizobiaceae</taxon>
        <taxon>Rhizobium/Agrobacterium group</taxon>
        <taxon>Rhizobium</taxon>
    </lineage>
</organism>
<dbReference type="AlphaFoldDB" id="A0A1G4Q9X1"/>
<feature type="signal peptide" evidence="1">
    <location>
        <begin position="1"/>
        <end position="31"/>
    </location>
</feature>
<keyword evidence="1" id="KW-0732">Signal</keyword>
<evidence type="ECO:0000256" key="1">
    <source>
        <dbReference type="SAM" id="SignalP"/>
    </source>
</evidence>
<gene>
    <name evidence="2" type="ORF">SAMN02927900_01535</name>
</gene>
<reference evidence="2 3" key="1">
    <citation type="submission" date="2016-10" db="EMBL/GenBank/DDBJ databases">
        <authorList>
            <person name="de Groot N.N."/>
        </authorList>
    </citation>
    <scope>NUCLEOTIDE SEQUENCE [LARGE SCALE GENOMIC DNA]</scope>
    <source>
        <strain evidence="2 3">CGMCC 1.3401</strain>
    </source>
</reference>
<dbReference type="Proteomes" id="UP000199542">
    <property type="component" value="Unassembled WGS sequence"/>
</dbReference>
<dbReference type="Gene3D" id="3.40.50.720">
    <property type="entry name" value="NAD(P)-binding Rossmann-like Domain"/>
    <property type="match status" value="1"/>
</dbReference>
<accession>A0A1G4Q9X1</accession>
<evidence type="ECO:0008006" key="4">
    <source>
        <dbReference type="Google" id="ProtNLM"/>
    </source>
</evidence>
<dbReference type="EMBL" id="FMTM01000001">
    <property type="protein sequence ID" value="SCW41404.1"/>
    <property type="molecule type" value="Genomic_DNA"/>
</dbReference>
<sequence>MPRGTGWSMSLGAASWTMRLCLTRCATSIWAAPVWMFFSKEPFDATDPLLDLPNVIATPHLAGSPEVR</sequence>
<protein>
    <recommendedName>
        <fullName evidence="4">D-isomer specific 2-hydroxyacid dehydrogenase NAD-binding domain-containing protein</fullName>
    </recommendedName>
</protein>
<feature type="chain" id="PRO_5011734756" description="D-isomer specific 2-hydroxyacid dehydrogenase NAD-binding domain-containing protein" evidence="1">
    <location>
        <begin position="32"/>
        <end position="68"/>
    </location>
</feature>
<evidence type="ECO:0000313" key="2">
    <source>
        <dbReference type="EMBL" id="SCW41404.1"/>
    </source>
</evidence>
<evidence type="ECO:0000313" key="3">
    <source>
        <dbReference type="Proteomes" id="UP000199542"/>
    </source>
</evidence>
<name>A0A1G4Q9X1_9HYPH</name>